<organism evidence="4 5">
    <name type="scientific">Rugamonas rubra</name>
    <dbReference type="NCBI Taxonomy" id="758825"/>
    <lineage>
        <taxon>Bacteria</taxon>
        <taxon>Pseudomonadati</taxon>
        <taxon>Pseudomonadota</taxon>
        <taxon>Betaproteobacteria</taxon>
        <taxon>Burkholderiales</taxon>
        <taxon>Oxalobacteraceae</taxon>
        <taxon>Telluria group</taxon>
        <taxon>Rugamonas</taxon>
    </lineage>
</organism>
<dbReference type="GO" id="GO:0016491">
    <property type="term" value="F:oxidoreductase activity"/>
    <property type="evidence" value="ECO:0007669"/>
    <property type="project" value="InterPro"/>
</dbReference>
<dbReference type="InterPro" id="IPR002937">
    <property type="entry name" value="Amino_oxidase"/>
</dbReference>
<accession>A0A1I4R6S6</accession>
<evidence type="ECO:0000313" key="4">
    <source>
        <dbReference type="EMBL" id="SFM48008.1"/>
    </source>
</evidence>
<dbReference type="InterPro" id="IPR051549">
    <property type="entry name" value="PEP_Utilizing_Enz"/>
</dbReference>
<protein>
    <submittedName>
        <fullName evidence="4">Flavin containing amine oxidoreductase</fullName>
    </submittedName>
</protein>
<feature type="domain" description="Pyruvate phosphate dikinase AMP/ATP-binding" evidence="2">
    <location>
        <begin position="572"/>
        <end position="863"/>
    </location>
</feature>
<keyword evidence="5" id="KW-1185">Reference proteome</keyword>
<feature type="domain" description="PEP-utilising enzyme mobile" evidence="1">
    <location>
        <begin position="1366"/>
        <end position="1436"/>
    </location>
</feature>
<dbReference type="SUPFAM" id="SSF52009">
    <property type="entry name" value="Phosphohistidine domain"/>
    <property type="match status" value="1"/>
</dbReference>
<dbReference type="InterPro" id="IPR008279">
    <property type="entry name" value="PEP-util_enz_mobile_dom"/>
</dbReference>
<dbReference type="PANTHER" id="PTHR43615">
    <property type="entry name" value="PHOSPHOENOLPYRUVATE SYNTHASE-RELATED"/>
    <property type="match status" value="1"/>
</dbReference>
<dbReference type="SUPFAM" id="SSF51905">
    <property type="entry name" value="FAD/NAD(P)-binding domain"/>
    <property type="match status" value="1"/>
</dbReference>
<dbReference type="Gene3D" id="3.50.30.10">
    <property type="entry name" value="Phosphohistidine domain"/>
    <property type="match status" value="1"/>
</dbReference>
<reference evidence="4 5" key="1">
    <citation type="submission" date="2016-10" db="EMBL/GenBank/DDBJ databases">
        <authorList>
            <person name="de Groot N.N."/>
        </authorList>
    </citation>
    <scope>NUCLEOTIDE SEQUENCE [LARGE SCALE GENOMIC DNA]</scope>
    <source>
        <strain evidence="4 5">ATCC 43154</strain>
    </source>
</reference>
<gene>
    <name evidence="4" type="ORF">SAMN02982985_04215</name>
</gene>
<dbReference type="InterPro" id="IPR036637">
    <property type="entry name" value="Phosphohistidine_dom_sf"/>
</dbReference>
<dbReference type="InterPro" id="IPR036188">
    <property type="entry name" value="FAD/NAD-bd_sf"/>
</dbReference>
<dbReference type="GO" id="GO:0005524">
    <property type="term" value="F:ATP binding"/>
    <property type="evidence" value="ECO:0007669"/>
    <property type="project" value="InterPro"/>
</dbReference>
<dbReference type="PANTHER" id="PTHR43615:SF1">
    <property type="entry name" value="PPDK_N DOMAIN-CONTAINING PROTEIN"/>
    <property type="match status" value="1"/>
</dbReference>
<dbReference type="EMBL" id="FOTW01000021">
    <property type="protein sequence ID" value="SFM48008.1"/>
    <property type="molecule type" value="Genomic_DNA"/>
</dbReference>
<feature type="domain" description="Amine oxidase" evidence="3">
    <location>
        <begin position="45"/>
        <end position="536"/>
    </location>
</feature>
<dbReference type="Gene3D" id="3.50.50.60">
    <property type="entry name" value="FAD/NAD(P)-binding domain"/>
    <property type="match status" value="2"/>
</dbReference>
<dbReference type="STRING" id="758825.SAMN02982985_04215"/>
<evidence type="ECO:0000313" key="5">
    <source>
        <dbReference type="Proteomes" id="UP000199470"/>
    </source>
</evidence>
<dbReference type="OrthoDB" id="9765468at2"/>
<dbReference type="RefSeq" id="WP_093389669.1">
    <property type="nucleotide sequence ID" value="NZ_FOTW01000021.1"/>
</dbReference>
<dbReference type="Pfam" id="PF01593">
    <property type="entry name" value="Amino_oxidase"/>
    <property type="match status" value="1"/>
</dbReference>
<dbReference type="Pfam" id="PF01326">
    <property type="entry name" value="PPDK_N"/>
    <property type="match status" value="1"/>
</dbReference>
<dbReference type="InterPro" id="IPR013815">
    <property type="entry name" value="ATP_grasp_subdomain_1"/>
</dbReference>
<evidence type="ECO:0000259" key="1">
    <source>
        <dbReference type="Pfam" id="PF00391"/>
    </source>
</evidence>
<sequence length="1458" mass="159885">MATQKKFPSKDYEKGAAAIPVADESGGPEGEALGACDVVVVGGGLSGLVAAWKLAGHSVLVLERETTVGGAARSGLRGELRFATAGSCFQEPVPGSDTAQLLSALGLSNAWRSTGNSQFVLFNTRHLLRGLGEVTLGLLKQPKELLNPAMYGLTCNLLGAALRGKKFIAAPKKLGDPVFAELYAYLQRFRKDGDKYPAVPWQAGCGWTREEMEQFDSISLAELLFDEKVRSRLPTALVPDAKFGPLVRDAVETTLKVECLSLADVSAYVGLHFLVGYLYGTLVTFPGGNGYLSERLQAALRERGNCRIAIGARVQTVARDGERYRITFERHGVQSEVSAGAVVWAAPKHAALDAVSGLPAQQQHAIHQIQHRDYCIANVYLRNAAWTEYFGGYVIEGDTAAAAPLAWCRSSVCVVANWLDRDNGKKAGVLTLLKPVAERLNQGKLGKTDFAQLQQVTLQEVSEMLQAKGLSIDEVEDIRIWRWPRALVVATRGQMKADLFVRASQPVGGVFFANQDSVGIGNLESAVSAGFDAAQQAQAYLQRTAADTMVVQALRSGLHVMEIAGNPATGVQRFGGKANSLNTLIGAGFPVPRAYCVTVDACHAFLQASGLAAWIDGMDKVDRDTCADIRARIAQAPLPPALQDAIVAAYRELGSGPVAVRSSAVNEDGDAQSFAGQYDTFLHVEGESALLDCVKRCWASLWNERAHAYQGRNRADGGIAVVIQQMIVADAAGVLFTADPISGDAGRTVIESCWGLGEGVVSGQASTDTYVVDSDSHALMERIVRAKPVMCTRTADGVAMQEVQPQFVDQPSLSDMQASELAACAARIRRHYGCELDIEWALKDDSIWILQARPITVTASIAGKLYGDEQETNQQVRDNTMFSRMDTGEILTGLMTPLGLSFTRFYQHHVHGPAVKTMGLLDIGSSQYYVGYLQGHVYLNISASARLLTQCPPTHEPMKFTRRYATPDVDFTHYKNPYGEPVSGFQFFKSSLYWLVCQVQNMATAGATVNKMIALRQREAERFRKLDLEKMSLPQLDAELQRIDRYFLESCAAYMPFFLQSFALYDALAELCEKWLGNEGKGLQNRIKASMNNLRTIEVTRGVCELAARVDRSPVLRTLFLETPLEQLADNLQQHAEGRRFWNENFGAFLADFGSRGRQEFELSIPRWNDDPTYLLQIIRLYLTSDVQLESRLATIDKARKEDTRQLLEKLPLKARMTFRFVIAAYAKMAERREATRPTFIAETWFYRKIIVEVLRRVAAEGVSGIQDLPYIDFNELRDYVAGRKTAQQAFAPQLIARNRRQHLLNERLKEPPMALIGGHVPQRDDRVLLDAAQGDLLHGLGASPGVAVGRARVITDLNRQAGEFRQGEILVARFTDASWTPLFVLAAGVVADIGSALSHSSIVSREFGIPAVVNAKQATQTIRTGDLIYLDGDGGVVRIEERVADTDEALVEQRAIA</sequence>
<dbReference type="Gene3D" id="3.30.1490.20">
    <property type="entry name" value="ATP-grasp fold, A domain"/>
    <property type="match status" value="1"/>
</dbReference>
<dbReference type="Pfam" id="PF00391">
    <property type="entry name" value="PEP-utilizers"/>
    <property type="match status" value="1"/>
</dbReference>
<evidence type="ECO:0000259" key="3">
    <source>
        <dbReference type="Pfam" id="PF01593"/>
    </source>
</evidence>
<proteinExistence type="predicted"/>
<dbReference type="InterPro" id="IPR002192">
    <property type="entry name" value="PPDK_AMP/ATP-bd"/>
</dbReference>
<evidence type="ECO:0000259" key="2">
    <source>
        <dbReference type="Pfam" id="PF01326"/>
    </source>
</evidence>
<dbReference type="SUPFAM" id="SSF56059">
    <property type="entry name" value="Glutathione synthetase ATP-binding domain-like"/>
    <property type="match status" value="1"/>
</dbReference>
<dbReference type="Proteomes" id="UP000199470">
    <property type="component" value="Unassembled WGS sequence"/>
</dbReference>
<name>A0A1I4R6S6_9BURK</name>
<dbReference type="GO" id="GO:0016301">
    <property type="term" value="F:kinase activity"/>
    <property type="evidence" value="ECO:0007669"/>
    <property type="project" value="InterPro"/>
</dbReference>
<dbReference type="Gene3D" id="3.30.470.20">
    <property type="entry name" value="ATP-grasp fold, B domain"/>
    <property type="match status" value="1"/>
</dbReference>